<keyword evidence="2 5" id="KW-0812">Transmembrane</keyword>
<dbReference type="Pfam" id="PF04789">
    <property type="entry name" value="DUF621"/>
    <property type="match status" value="1"/>
</dbReference>
<dbReference type="WBParaSite" id="SMUV_0000328801-mRNA-1">
    <property type="protein sequence ID" value="SMUV_0000328801-mRNA-1"/>
    <property type="gene ID" value="SMUV_0000328801"/>
</dbReference>
<dbReference type="Proteomes" id="UP000046393">
    <property type="component" value="Unplaced"/>
</dbReference>
<organism evidence="7 8">
    <name type="scientific">Syphacia muris</name>
    <dbReference type="NCBI Taxonomy" id="451379"/>
    <lineage>
        <taxon>Eukaryota</taxon>
        <taxon>Metazoa</taxon>
        <taxon>Ecdysozoa</taxon>
        <taxon>Nematoda</taxon>
        <taxon>Chromadorea</taxon>
        <taxon>Rhabditida</taxon>
        <taxon>Spirurina</taxon>
        <taxon>Oxyuridomorpha</taxon>
        <taxon>Oxyuroidea</taxon>
        <taxon>Oxyuridae</taxon>
        <taxon>Syphacia</taxon>
    </lineage>
</organism>
<reference evidence="8" key="1">
    <citation type="submission" date="2017-02" db="UniProtKB">
        <authorList>
            <consortium name="WormBaseParasite"/>
        </authorList>
    </citation>
    <scope>IDENTIFICATION</scope>
</reference>
<evidence type="ECO:0000256" key="3">
    <source>
        <dbReference type="ARBA" id="ARBA00022989"/>
    </source>
</evidence>
<evidence type="ECO:0000259" key="6">
    <source>
        <dbReference type="PROSITE" id="PS50262"/>
    </source>
</evidence>
<proteinExistence type="predicted"/>
<evidence type="ECO:0000256" key="4">
    <source>
        <dbReference type="ARBA" id="ARBA00023136"/>
    </source>
</evidence>
<name>A0A0N5AG58_9BILA</name>
<dbReference type="GO" id="GO:0016020">
    <property type="term" value="C:membrane"/>
    <property type="evidence" value="ECO:0007669"/>
    <property type="project" value="UniProtKB-SubCell"/>
</dbReference>
<dbReference type="AlphaFoldDB" id="A0A0N5AG58"/>
<feature type="transmembrane region" description="Helical" evidence="5">
    <location>
        <begin position="70"/>
        <end position="92"/>
    </location>
</feature>
<evidence type="ECO:0000256" key="5">
    <source>
        <dbReference type="SAM" id="Phobius"/>
    </source>
</evidence>
<sequence length="246" mass="28107">MDEDIMKFGCLMTEFPEVSLFRLPLGIVLTVYIALAYGLQILVLIILTVLRKRLKIPIYKLMDQLNMSQIICMSSHITLVLPCTYTTCSFYSNTANILLTLPQILGHYTALAMNALIAIERISVFLFPPIHNFVERHSVLYTSAAWSVGCMIIILTTSTRCYKRYSPYTIRYTYECGNCEIFPGFTIMTFLLWFTEIMVAIMMLGYIMVLVAMKMKRHFHGSGIRFTSIDAQLASFLQCVQAFKSS</sequence>
<dbReference type="PROSITE" id="PS50262">
    <property type="entry name" value="G_PROTEIN_RECEP_F1_2"/>
    <property type="match status" value="1"/>
</dbReference>
<feature type="transmembrane region" description="Helical" evidence="5">
    <location>
        <begin position="139"/>
        <end position="158"/>
    </location>
</feature>
<feature type="transmembrane region" description="Helical" evidence="5">
    <location>
        <begin position="25"/>
        <end position="50"/>
    </location>
</feature>
<accession>A0A0N5AG58</accession>
<keyword evidence="7" id="KW-1185">Reference proteome</keyword>
<evidence type="ECO:0000256" key="2">
    <source>
        <dbReference type="ARBA" id="ARBA00022692"/>
    </source>
</evidence>
<dbReference type="SUPFAM" id="SSF81321">
    <property type="entry name" value="Family A G protein-coupled receptor-like"/>
    <property type="match status" value="1"/>
</dbReference>
<comment type="subcellular location">
    <subcellularLocation>
        <location evidence="1">Membrane</location>
    </subcellularLocation>
</comment>
<evidence type="ECO:0000313" key="7">
    <source>
        <dbReference type="Proteomes" id="UP000046393"/>
    </source>
</evidence>
<feature type="domain" description="G-protein coupled receptors family 1 profile" evidence="6">
    <location>
        <begin position="39"/>
        <end position="246"/>
    </location>
</feature>
<feature type="transmembrane region" description="Helical" evidence="5">
    <location>
        <begin position="190"/>
        <end position="212"/>
    </location>
</feature>
<keyword evidence="4 5" id="KW-0472">Membrane</keyword>
<evidence type="ECO:0000256" key="1">
    <source>
        <dbReference type="ARBA" id="ARBA00004370"/>
    </source>
</evidence>
<dbReference type="InterPro" id="IPR006874">
    <property type="entry name" value="DUF621"/>
</dbReference>
<dbReference type="InterPro" id="IPR017452">
    <property type="entry name" value="GPCR_Rhodpsn_7TM"/>
</dbReference>
<keyword evidence="3 5" id="KW-1133">Transmembrane helix</keyword>
<protein>
    <submittedName>
        <fullName evidence="8">G_PROTEIN_RECEP_F1_2 domain-containing protein</fullName>
    </submittedName>
</protein>
<evidence type="ECO:0000313" key="8">
    <source>
        <dbReference type="WBParaSite" id="SMUV_0000328801-mRNA-1"/>
    </source>
</evidence>
<feature type="transmembrane region" description="Helical" evidence="5">
    <location>
        <begin position="104"/>
        <end position="127"/>
    </location>
</feature>